<evidence type="ECO:0000313" key="4">
    <source>
        <dbReference type="EMBL" id="KAB8162998.1"/>
    </source>
</evidence>
<dbReference type="PANTHER" id="PTHR34823:SF1">
    <property type="entry name" value="CHITIN-BINDING TYPE-4 DOMAIN-CONTAINING PROTEIN"/>
    <property type="match status" value="1"/>
</dbReference>
<dbReference type="AlphaFoldDB" id="A0A5N6A6D8"/>
<dbReference type="Gene3D" id="2.70.50.50">
    <property type="entry name" value="chitin-binding protein cbp21"/>
    <property type="match status" value="1"/>
</dbReference>
<dbReference type="PANTHER" id="PTHR34823">
    <property type="entry name" value="GLCNAC-BINDING PROTEIN A"/>
    <property type="match status" value="1"/>
</dbReference>
<dbReference type="InterPro" id="IPR014756">
    <property type="entry name" value="Ig_E-set"/>
</dbReference>
<name>A0A5N6A6D8_9ACTN</name>
<evidence type="ECO:0000259" key="3">
    <source>
        <dbReference type="Pfam" id="PF03067"/>
    </source>
</evidence>
<reference evidence="4" key="1">
    <citation type="submission" date="2019-10" db="EMBL/GenBank/DDBJ databases">
        <title>Nonomuraea sp. nov., isolated from Phyllanthus amarus.</title>
        <authorList>
            <person name="Klykleung N."/>
            <person name="Tanasupawat S."/>
        </authorList>
    </citation>
    <scope>NUCLEOTIDE SEQUENCE [LARGE SCALE GENOMIC DNA]</scope>
    <source>
        <strain evidence="4">3MP-10</strain>
    </source>
</reference>
<dbReference type="InterPro" id="IPR004302">
    <property type="entry name" value="Cellulose/chitin-bd_N"/>
</dbReference>
<organism evidence="4 5">
    <name type="scientific">Streptomyces mimosae</name>
    <dbReference type="NCBI Taxonomy" id="2586635"/>
    <lineage>
        <taxon>Bacteria</taxon>
        <taxon>Bacillati</taxon>
        <taxon>Actinomycetota</taxon>
        <taxon>Actinomycetes</taxon>
        <taxon>Kitasatosporales</taxon>
        <taxon>Streptomycetaceae</taxon>
        <taxon>Streptomyces</taxon>
    </lineage>
</organism>
<dbReference type="Proteomes" id="UP000314251">
    <property type="component" value="Unassembled WGS sequence"/>
</dbReference>
<dbReference type="EMBL" id="VDLY02000013">
    <property type="protein sequence ID" value="KAB8162998.1"/>
    <property type="molecule type" value="Genomic_DNA"/>
</dbReference>
<evidence type="ECO:0000256" key="2">
    <source>
        <dbReference type="SAM" id="SignalP"/>
    </source>
</evidence>
<dbReference type="SUPFAM" id="SSF81296">
    <property type="entry name" value="E set domains"/>
    <property type="match status" value="1"/>
</dbReference>
<dbReference type="InterPro" id="IPR051024">
    <property type="entry name" value="GlcNAc_Chitin_IntDeg"/>
</dbReference>
<comment type="caution">
    <text evidence="4">The sequence shown here is derived from an EMBL/GenBank/DDBJ whole genome shotgun (WGS) entry which is preliminary data.</text>
</comment>
<feature type="chain" id="PRO_5038927316" evidence="2">
    <location>
        <begin position="22"/>
        <end position="196"/>
    </location>
</feature>
<feature type="signal peptide" evidence="2">
    <location>
        <begin position="1"/>
        <end position="21"/>
    </location>
</feature>
<dbReference type="RefSeq" id="WP_139670655.1">
    <property type="nucleotide sequence ID" value="NZ_VDLY02000013.1"/>
</dbReference>
<protein>
    <submittedName>
        <fullName evidence="4">Chitin-binding protein</fullName>
    </submittedName>
</protein>
<sequence length="196" mass="20826">MRKTILTAVTGVGLAVATVFATTTTAQGHGYTTSPTSRQLFCAQGTVTDCGQVQWEPHSVEGPKGFPAAGPADGALCSGGNSRFSELDDPRGGNWPATDLNPGQSITFSWTFTARHSTSEFDYYITNDSYDPSQPLTRSDLEPAPFLSVPMNGAQPGDTEHHQGTIPNKSGRHLILAVWNVADTGNAFYACSDVDL</sequence>
<accession>A0A5N6A6D8</accession>
<evidence type="ECO:0000313" key="5">
    <source>
        <dbReference type="Proteomes" id="UP000314251"/>
    </source>
</evidence>
<keyword evidence="1 2" id="KW-0732">Signal</keyword>
<dbReference type="CDD" id="cd21177">
    <property type="entry name" value="LPMO_AA10"/>
    <property type="match status" value="1"/>
</dbReference>
<dbReference type="Pfam" id="PF03067">
    <property type="entry name" value="LPMO_10"/>
    <property type="match status" value="1"/>
</dbReference>
<evidence type="ECO:0000256" key="1">
    <source>
        <dbReference type="ARBA" id="ARBA00022729"/>
    </source>
</evidence>
<dbReference type="OrthoDB" id="2702399at2"/>
<proteinExistence type="predicted"/>
<gene>
    <name evidence="4" type="ORF">FH607_020450</name>
</gene>
<keyword evidence="5" id="KW-1185">Reference proteome</keyword>
<feature type="domain" description="Chitin-binding type-4" evidence="3">
    <location>
        <begin position="29"/>
        <end position="194"/>
    </location>
</feature>